<organism evidence="2">
    <name type="scientific">uncultured Gemmatimonadota bacterium</name>
    <dbReference type="NCBI Taxonomy" id="203437"/>
    <lineage>
        <taxon>Bacteria</taxon>
        <taxon>Pseudomonadati</taxon>
        <taxon>Gemmatimonadota</taxon>
        <taxon>environmental samples</taxon>
    </lineage>
</organism>
<feature type="non-terminal residue" evidence="2">
    <location>
        <position position="1"/>
    </location>
</feature>
<dbReference type="GO" id="GO:0008444">
    <property type="term" value="F:CDP-diacylglycerol-glycerol-3-phosphate 3-phosphatidyltransferase activity"/>
    <property type="evidence" value="ECO:0007669"/>
    <property type="project" value="UniProtKB-EC"/>
</dbReference>
<name>A0A6J4LNU8_9BACT</name>
<feature type="region of interest" description="Disordered" evidence="1">
    <location>
        <begin position="184"/>
        <end position="218"/>
    </location>
</feature>
<feature type="region of interest" description="Disordered" evidence="1">
    <location>
        <begin position="122"/>
        <end position="141"/>
    </location>
</feature>
<sequence>EHAQPSQLHHPGAHRPGAGGGAADPVRRVRGAPHGVHHLPGRRLFGPVGRAPGPLPQPDHGLRQADGPAGRQAAAGGHLPPLLPALARVGAGHALPLVRRRAPGVGAGGDLWARAVHHPVPRLRGEAGGGAGGGERGEAEGRLPEHLRGRGHLLVRAALGRARAGVGGDAHLGRDVGALPPLVHHRDAGGGGGPDGLLAGRVPEHLPVAQPGPAGDAV</sequence>
<keyword evidence="2" id="KW-0808">Transferase</keyword>
<dbReference type="AlphaFoldDB" id="A0A6J4LNU8"/>
<dbReference type="EC" id="2.7.8.5" evidence="2"/>
<feature type="compositionally biased region" description="Basic residues" evidence="1">
    <location>
        <begin position="28"/>
        <end position="41"/>
    </location>
</feature>
<evidence type="ECO:0000313" key="2">
    <source>
        <dbReference type="EMBL" id="CAA9337815.1"/>
    </source>
</evidence>
<proteinExistence type="predicted"/>
<feature type="region of interest" description="Disordered" evidence="1">
    <location>
        <begin position="1"/>
        <end position="77"/>
    </location>
</feature>
<evidence type="ECO:0000256" key="1">
    <source>
        <dbReference type="SAM" id="MobiDB-lite"/>
    </source>
</evidence>
<accession>A0A6J4LNU8</accession>
<protein>
    <submittedName>
        <fullName evidence="2">CDP-diacylglycerol--glycerol-3-phosphate 3-phosphatidyltransferase</fullName>
        <ecNumber evidence="2">2.7.8.5</ecNumber>
    </submittedName>
</protein>
<dbReference type="EMBL" id="CADCTW010000133">
    <property type="protein sequence ID" value="CAA9337815.1"/>
    <property type="molecule type" value="Genomic_DNA"/>
</dbReference>
<feature type="non-terminal residue" evidence="2">
    <location>
        <position position="218"/>
    </location>
</feature>
<reference evidence="2" key="1">
    <citation type="submission" date="2020-02" db="EMBL/GenBank/DDBJ databases">
        <authorList>
            <person name="Meier V. D."/>
        </authorList>
    </citation>
    <scope>NUCLEOTIDE SEQUENCE</scope>
    <source>
        <strain evidence="2">AVDCRST_MAG68</strain>
    </source>
</reference>
<gene>
    <name evidence="2" type="ORF">AVDCRST_MAG68-3455</name>
</gene>